<gene>
    <name evidence="3" type="ORF">G6F51_001656</name>
</gene>
<dbReference type="Proteomes" id="UP000717996">
    <property type="component" value="Unassembled WGS sequence"/>
</dbReference>
<dbReference type="SUPFAM" id="SSF64268">
    <property type="entry name" value="PX domain"/>
    <property type="match status" value="1"/>
</dbReference>
<dbReference type="InterPro" id="IPR036871">
    <property type="entry name" value="PX_dom_sf"/>
</dbReference>
<dbReference type="EMBL" id="JAANIT010000127">
    <property type="protein sequence ID" value="KAG1551743.1"/>
    <property type="molecule type" value="Genomic_DNA"/>
</dbReference>
<dbReference type="SMART" id="SM00248">
    <property type="entry name" value="ANK"/>
    <property type="match status" value="5"/>
</dbReference>
<dbReference type="SUPFAM" id="SSF109993">
    <property type="entry name" value="VPS9 domain"/>
    <property type="match status" value="1"/>
</dbReference>
<dbReference type="InterPro" id="IPR051248">
    <property type="entry name" value="UPF0507/Ank_repeat_27"/>
</dbReference>
<dbReference type="PANTHER" id="PTHR24170">
    <property type="entry name" value="ANKYRIN REPEAT DOMAIN-CONTAINING PROTEIN 27"/>
    <property type="match status" value="1"/>
</dbReference>
<dbReference type="GO" id="GO:0035091">
    <property type="term" value="F:phosphatidylinositol binding"/>
    <property type="evidence" value="ECO:0007669"/>
    <property type="project" value="InterPro"/>
</dbReference>
<sequence>MLNCILSDQRLNNKQKFSIVLLPPFCPNEPYDYDYLANHVIHVPFQEPSCSNNNNLLLIPMKPCQCTHLLLYLDSDIFRSTHKDHFSSHILKSMIGEYRYKNHVLQIIDILFTKFSEASSHCYSLKDLRSCMQDILESGYHFIESVCEDLIDKGLKIDDLCAAFESCFMEETYDVVFFKMTQLLLEEDQKLSSILDDLEYLDFSQISLPSYIKNERRQVQQATVLFEKIGSLRTPIEKLNCLLNTISELTRNESFMGTDAIVPLLLMTMIRSKLPHLIANLIYMKDYSFKRDVSVGLYGYSLSTFEGVLNFILHSNILELSLRNETLWASIKANDLMSFEKYYCSLSFDPRDKEGNNALIMASLCGQTDILEYIIQQQGGVKATDVNDAGMTPLMCAIKSRSKSSISVLLQDPYVLSTIQITDNHGNSALMYACRTNDLLILKQLVSCCNCRQPLVMKNPLSGDTVLHLAASNHCSAKFMLYVLGLCQLDSKDLVHCKNNKGETFYHLCKNFDFLKYLYEQQRIDLHYILRDTDHLGRCPLMTWASSGRLDLIGLFADQLGNNEIQVADHQGRTIIHMIAIRLSRGILMEEKSLDFIIKTFRHLLHVQDWPEYNTALHLAVETVTPASVSTTISFIKAFQKYEGQLDLMNSRGERPIDVCRLSEIASVLDDLILNTSIPSLSKCHFHCNYFWSVTRAVIKQSLKNENSKVYFIINSGQINRPETMKVVKRRLQDFLYLRQGLLYEMPELFLPALNDLVDPSDLVIPSYLLINSILDRLQCFMNWIQHHPILCCHDLVCSFVRSSVNLEQSVIRNSSFSRRKLLLEKLQCNSLLVKDTILPLKKDYSKVLFTGRRIMNRKQDLQAELINTVTSLKVVIQDPVIHETIKVCANAMCNYTSLLPFLKACQLRHDLMDGILLSLQKSLNLIKERRSIEEEEDQRKRQSIWQIIFTAEEQERKLKVTHENKACHLC</sequence>
<dbReference type="SMART" id="SM00167">
    <property type="entry name" value="VPS9"/>
    <property type="match status" value="1"/>
</dbReference>
<dbReference type="GO" id="GO:0005886">
    <property type="term" value="C:plasma membrane"/>
    <property type="evidence" value="ECO:0007669"/>
    <property type="project" value="TreeGrafter"/>
</dbReference>
<proteinExistence type="inferred from homology"/>
<comment type="caution">
    <text evidence="3">The sequence shown here is derived from an EMBL/GenBank/DDBJ whole genome shotgun (WGS) entry which is preliminary data.</text>
</comment>
<dbReference type="Gene3D" id="3.30.1520.10">
    <property type="entry name" value="Phox-like domain"/>
    <property type="match status" value="1"/>
</dbReference>
<dbReference type="Gene3D" id="1.20.1050.80">
    <property type="entry name" value="VPS9 domain"/>
    <property type="match status" value="1"/>
</dbReference>
<dbReference type="PANTHER" id="PTHR24170:SF1">
    <property type="entry name" value="DOMAIN PROTEIN, PUTATIVE (AFU_ORTHOLOGUE AFUA_1G09870)-RELATED"/>
    <property type="match status" value="1"/>
</dbReference>
<dbReference type="InterPro" id="IPR003123">
    <property type="entry name" value="VPS9"/>
</dbReference>
<evidence type="ECO:0000313" key="3">
    <source>
        <dbReference type="EMBL" id="KAG1551743.1"/>
    </source>
</evidence>
<dbReference type="GO" id="GO:0030133">
    <property type="term" value="C:transport vesicle"/>
    <property type="evidence" value="ECO:0007669"/>
    <property type="project" value="TreeGrafter"/>
</dbReference>
<comment type="similarity">
    <text evidence="1">Belongs to the UPF0507 family.</text>
</comment>
<name>A0A9P6YMD2_RHIOR</name>
<dbReference type="InterPro" id="IPR037191">
    <property type="entry name" value="VPS9_dom_sf"/>
</dbReference>
<evidence type="ECO:0000259" key="2">
    <source>
        <dbReference type="PROSITE" id="PS51205"/>
    </source>
</evidence>
<dbReference type="GO" id="GO:0005769">
    <property type="term" value="C:early endosome"/>
    <property type="evidence" value="ECO:0007669"/>
    <property type="project" value="TreeGrafter"/>
</dbReference>
<dbReference type="GO" id="GO:0005770">
    <property type="term" value="C:late endosome"/>
    <property type="evidence" value="ECO:0007669"/>
    <property type="project" value="TreeGrafter"/>
</dbReference>
<dbReference type="AlphaFoldDB" id="A0A9P6YMD2"/>
<dbReference type="Gene3D" id="1.25.40.20">
    <property type="entry name" value="Ankyrin repeat-containing domain"/>
    <property type="match status" value="2"/>
</dbReference>
<dbReference type="GO" id="GO:0097422">
    <property type="term" value="C:tubular endosome"/>
    <property type="evidence" value="ECO:0007669"/>
    <property type="project" value="TreeGrafter"/>
</dbReference>
<dbReference type="InterPro" id="IPR002110">
    <property type="entry name" value="Ankyrin_rpt"/>
</dbReference>
<evidence type="ECO:0000256" key="1">
    <source>
        <dbReference type="ARBA" id="ARBA00007428"/>
    </source>
</evidence>
<dbReference type="PROSITE" id="PS51205">
    <property type="entry name" value="VPS9"/>
    <property type="match status" value="1"/>
</dbReference>
<dbReference type="InterPro" id="IPR036770">
    <property type="entry name" value="Ankyrin_rpt-contain_sf"/>
</dbReference>
<evidence type="ECO:0000313" key="4">
    <source>
        <dbReference type="Proteomes" id="UP000717996"/>
    </source>
</evidence>
<dbReference type="GO" id="GO:0045022">
    <property type="term" value="P:early endosome to late endosome transport"/>
    <property type="evidence" value="ECO:0007669"/>
    <property type="project" value="TreeGrafter"/>
</dbReference>
<dbReference type="OrthoDB" id="7464126at2759"/>
<dbReference type="SUPFAM" id="SSF48403">
    <property type="entry name" value="Ankyrin repeat"/>
    <property type="match status" value="1"/>
</dbReference>
<dbReference type="GO" id="GO:0005085">
    <property type="term" value="F:guanyl-nucleotide exchange factor activity"/>
    <property type="evidence" value="ECO:0007669"/>
    <property type="project" value="TreeGrafter"/>
</dbReference>
<dbReference type="GO" id="GO:0000149">
    <property type="term" value="F:SNARE binding"/>
    <property type="evidence" value="ECO:0007669"/>
    <property type="project" value="TreeGrafter"/>
</dbReference>
<protein>
    <recommendedName>
        <fullName evidence="2">VPS9 domain-containing protein</fullName>
    </recommendedName>
</protein>
<dbReference type="Pfam" id="PF02204">
    <property type="entry name" value="VPS9"/>
    <property type="match status" value="1"/>
</dbReference>
<accession>A0A9P6YMD2</accession>
<feature type="domain" description="VPS9" evidence="2">
    <location>
        <begin position="185"/>
        <end position="321"/>
    </location>
</feature>
<reference evidence="3" key="1">
    <citation type="journal article" date="2020" name="Microb. Genom.">
        <title>Genetic diversity of clinical and environmental Mucorales isolates obtained from an investigation of mucormycosis cases among solid organ transplant recipients.</title>
        <authorList>
            <person name="Nguyen M.H."/>
            <person name="Kaul D."/>
            <person name="Muto C."/>
            <person name="Cheng S.J."/>
            <person name="Richter R.A."/>
            <person name="Bruno V.M."/>
            <person name="Liu G."/>
            <person name="Beyhan S."/>
            <person name="Sundermann A.J."/>
            <person name="Mounaud S."/>
            <person name="Pasculle A.W."/>
            <person name="Nierman W.C."/>
            <person name="Driscoll E."/>
            <person name="Cumbie R."/>
            <person name="Clancy C.J."/>
            <person name="Dupont C.L."/>
        </authorList>
    </citation>
    <scope>NUCLEOTIDE SEQUENCE</scope>
    <source>
        <strain evidence="3">GL16</strain>
    </source>
</reference>
<dbReference type="Pfam" id="PF12796">
    <property type="entry name" value="Ank_2"/>
    <property type="match status" value="1"/>
</dbReference>
<organism evidence="3 4">
    <name type="scientific">Rhizopus oryzae</name>
    <name type="common">Mucormycosis agent</name>
    <name type="synonym">Rhizopus arrhizus var. delemar</name>
    <dbReference type="NCBI Taxonomy" id="64495"/>
    <lineage>
        <taxon>Eukaryota</taxon>
        <taxon>Fungi</taxon>
        <taxon>Fungi incertae sedis</taxon>
        <taxon>Mucoromycota</taxon>
        <taxon>Mucoromycotina</taxon>
        <taxon>Mucoromycetes</taxon>
        <taxon>Mucorales</taxon>
        <taxon>Mucorineae</taxon>
        <taxon>Rhizopodaceae</taxon>
        <taxon>Rhizopus</taxon>
    </lineage>
</organism>